<keyword evidence="3" id="KW-1185">Reference proteome</keyword>
<reference evidence="2 3" key="2">
    <citation type="journal article" date="2014" name="Proc. Natl. Acad. Sci. U.S.A.">
        <title>Trajectory and genomic determinants of fungal-pathogen speciation and host adaptation.</title>
        <authorList>
            <person name="Hu X."/>
            <person name="Xiao G."/>
            <person name="Zheng P."/>
            <person name="Shang Y."/>
            <person name="Su Y."/>
            <person name="Zhang X."/>
            <person name="Liu X."/>
            <person name="Zhan S."/>
            <person name="St Leger R.J."/>
            <person name="Wang C."/>
        </authorList>
    </citation>
    <scope>GENOME REANNOTATION</scope>
    <source>
        <strain evidence="3">ARSEF 23 / ATCC MYA-3075</strain>
    </source>
</reference>
<feature type="region of interest" description="Disordered" evidence="1">
    <location>
        <begin position="252"/>
        <end position="287"/>
    </location>
</feature>
<dbReference type="Proteomes" id="UP000002498">
    <property type="component" value="Unassembled WGS sequence"/>
</dbReference>
<dbReference type="GeneID" id="19264496"/>
<dbReference type="RefSeq" id="XP_007826399.1">
    <property type="nucleotide sequence ID" value="XM_007828208.1"/>
</dbReference>
<feature type="compositionally biased region" description="Polar residues" evidence="1">
    <location>
        <begin position="268"/>
        <end position="287"/>
    </location>
</feature>
<feature type="region of interest" description="Disordered" evidence="1">
    <location>
        <begin position="206"/>
        <end position="232"/>
    </location>
</feature>
<proteinExistence type="predicted"/>
<dbReference type="AlphaFoldDB" id="E9FD61"/>
<protein>
    <submittedName>
        <fullName evidence="2">Uncharacterized protein</fullName>
    </submittedName>
</protein>
<dbReference type="HOGENOM" id="CLU_794718_0_0_1"/>
<evidence type="ECO:0000313" key="2">
    <source>
        <dbReference type="EMBL" id="EFY94335.1"/>
    </source>
</evidence>
<comment type="caution">
    <text evidence="2">The sequence shown here is derived from an EMBL/GenBank/DDBJ whole genome shotgun (WGS) entry which is preliminary data.</text>
</comment>
<dbReference type="EMBL" id="ADNJ02000022">
    <property type="protein sequence ID" value="EFY94335.1"/>
    <property type="molecule type" value="Genomic_DNA"/>
</dbReference>
<organism evidence="2 3">
    <name type="scientific">Metarhizium robertsii (strain ARSEF 23 / ATCC MYA-3075)</name>
    <name type="common">Metarhizium anisopliae (strain ARSEF 23)</name>
    <dbReference type="NCBI Taxonomy" id="655844"/>
    <lineage>
        <taxon>Eukaryota</taxon>
        <taxon>Fungi</taxon>
        <taxon>Dikarya</taxon>
        <taxon>Ascomycota</taxon>
        <taxon>Pezizomycotina</taxon>
        <taxon>Sordariomycetes</taxon>
        <taxon>Hypocreomycetidae</taxon>
        <taxon>Hypocreales</taxon>
        <taxon>Clavicipitaceae</taxon>
        <taxon>Metarhizium</taxon>
    </lineage>
</organism>
<reference evidence="2 3" key="1">
    <citation type="journal article" date="2011" name="PLoS Genet.">
        <title>Genome sequencing and comparative transcriptomics of the model entomopathogenic fungi Metarhizium anisopliae and M. acridum.</title>
        <authorList>
            <person name="Gao Q."/>
            <person name="Jin K."/>
            <person name="Ying S.H."/>
            <person name="Zhang Y."/>
            <person name="Xiao G."/>
            <person name="Shang Y."/>
            <person name="Duan Z."/>
            <person name="Hu X."/>
            <person name="Xie X.Q."/>
            <person name="Zhou G."/>
            <person name="Peng G."/>
            <person name="Luo Z."/>
            <person name="Huang W."/>
            <person name="Wang B."/>
            <person name="Fang W."/>
            <person name="Wang S."/>
            <person name="Zhong Y."/>
            <person name="Ma L.J."/>
            <person name="St Leger R.J."/>
            <person name="Zhao G.P."/>
            <person name="Pei Y."/>
            <person name="Feng M.G."/>
            <person name="Xia Y."/>
            <person name="Wang C."/>
        </authorList>
    </citation>
    <scope>NUCLEOTIDE SEQUENCE [LARGE SCALE GENOMIC DNA]</scope>
    <source>
        <strain evidence="3">ARSEF 23 / ATCC MYA-3075</strain>
    </source>
</reference>
<gene>
    <name evidence="2" type="ORF">MAA_10210</name>
</gene>
<evidence type="ECO:0000256" key="1">
    <source>
        <dbReference type="SAM" id="MobiDB-lite"/>
    </source>
</evidence>
<dbReference type="KEGG" id="maj:MAA_10210"/>
<sequence length="356" mass="40815">MSIFDNDSLLKKFYDNAAHQDEFASNAFWTKFLTHYIFNEIEWHVFQEMPPKDHHDQTRFDIGVVYLELTCNVLAFRLTAEGKKNKSGKEDIITAERHAYRKSLTYLRENQIPSLWVMTYFGTHARLWFCSLDGPGALELFYPLAGEMGQKSAYPEFRANEQGFRWAFNCVKSIQYPDSGKIAELYTQSESLMGLSSVGMSQTTPSTTYQTYDYPGGDPTSQSKQASSSTASAQVPTTSFSITSFDQPVISQHYGTTPMETDVDEPQDQSASNNTAAPSQMQGQWFSSDRPPCEIEVLRRRGHPIHNLVFKDRKKNPVTARREDFVRATHPDGRRVYVYRYSTKTTYWCDNLDPKH</sequence>
<dbReference type="OrthoDB" id="4941385at2759"/>
<name>E9FD61_METRA</name>
<evidence type="ECO:0000313" key="3">
    <source>
        <dbReference type="Proteomes" id="UP000002498"/>
    </source>
</evidence>
<accession>E9FD61</accession>